<dbReference type="Proteomes" id="UP001237292">
    <property type="component" value="Chromosome"/>
</dbReference>
<reference evidence="2 3" key="1">
    <citation type="journal article" date="2023" name="Access Microbiol">
        <title>The genome of a steinernematid-associated Pseudomonas piscis bacterium encodes the biosynthesis of insect toxins.</title>
        <authorList>
            <person name="Awori R.M."/>
            <person name="Hendre P."/>
            <person name="Amugune N.O."/>
        </authorList>
    </citation>
    <scope>NUCLEOTIDE SEQUENCE [LARGE SCALE GENOMIC DNA]</scope>
    <source>
        <strain evidence="2 3">75</strain>
    </source>
</reference>
<evidence type="ECO:0000313" key="3">
    <source>
        <dbReference type="Proteomes" id="UP001237292"/>
    </source>
</evidence>
<feature type="transmembrane region" description="Helical" evidence="1">
    <location>
        <begin position="73"/>
        <end position="97"/>
    </location>
</feature>
<feature type="transmembrane region" description="Helical" evidence="1">
    <location>
        <begin position="109"/>
        <end position="132"/>
    </location>
</feature>
<feature type="transmembrane region" description="Helical" evidence="1">
    <location>
        <begin position="26"/>
        <end position="53"/>
    </location>
</feature>
<name>A0ABY9NAQ4_9PSED</name>
<evidence type="ECO:0000256" key="1">
    <source>
        <dbReference type="SAM" id="Phobius"/>
    </source>
</evidence>
<protein>
    <submittedName>
        <fullName evidence="2">Uncharacterized protein</fullName>
    </submittedName>
</protein>
<sequence>MSLPDAVPHKPETPALDGIGYPRRRVFLGFFFCPLVAGLVAGLYQFVALLAHLASNPRLIGEVRGGELMLVPILAPLMAQLLFLLPALGLALTVMWLKVRRSPRACGVLALVGGSLAALWVLPFIALVVRYSGKVGFSDYQLELLVLFGLGALTCGLAALCFLPGRHLGSPVPESGVGERTAIIDT</sequence>
<gene>
    <name evidence="2" type="ORF">QL104_19460</name>
</gene>
<feature type="transmembrane region" description="Helical" evidence="1">
    <location>
        <begin position="144"/>
        <end position="163"/>
    </location>
</feature>
<dbReference type="RefSeq" id="WP_282877649.1">
    <property type="nucleotide sequence ID" value="NZ_CP133164.1"/>
</dbReference>
<keyword evidence="1" id="KW-0472">Membrane</keyword>
<keyword evidence="3" id="KW-1185">Reference proteome</keyword>
<evidence type="ECO:0000313" key="2">
    <source>
        <dbReference type="EMBL" id="WMN15540.1"/>
    </source>
</evidence>
<proteinExistence type="predicted"/>
<keyword evidence="1" id="KW-0812">Transmembrane</keyword>
<accession>A0ABY9NAQ4</accession>
<keyword evidence="1" id="KW-1133">Transmembrane helix</keyword>
<organism evidence="2 3">
    <name type="scientific">Pseudomonas piscis</name>
    <dbReference type="NCBI Taxonomy" id="2614538"/>
    <lineage>
        <taxon>Bacteria</taxon>
        <taxon>Pseudomonadati</taxon>
        <taxon>Pseudomonadota</taxon>
        <taxon>Gammaproteobacteria</taxon>
        <taxon>Pseudomonadales</taxon>
        <taxon>Pseudomonadaceae</taxon>
        <taxon>Pseudomonas</taxon>
    </lineage>
</organism>
<dbReference type="EMBL" id="CP133164">
    <property type="protein sequence ID" value="WMN15540.1"/>
    <property type="molecule type" value="Genomic_DNA"/>
</dbReference>